<evidence type="ECO:0000313" key="3">
    <source>
        <dbReference type="EMBL" id="PMD41694.1"/>
    </source>
</evidence>
<organism evidence="3 4">
    <name type="scientific">Hyaloscypha variabilis (strain UAMH 11265 / GT02V1 / F)</name>
    <name type="common">Meliniomyces variabilis</name>
    <dbReference type="NCBI Taxonomy" id="1149755"/>
    <lineage>
        <taxon>Eukaryota</taxon>
        <taxon>Fungi</taxon>
        <taxon>Dikarya</taxon>
        <taxon>Ascomycota</taxon>
        <taxon>Pezizomycotina</taxon>
        <taxon>Leotiomycetes</taxon>
        <taxon>Helotiales</taxon>
        <taxon>Hyaloscyphaceae</taxon>
        <taxon>Hyaloscypha</taxon>
        <taxon>Hyaloscypha variabilis</taxon>
    </lineage>
</organism>
<proteinExistence type="predicted"/>
<feature type="compositionally biased region" description="Polar residues" evidence="1">
    <location>
        <begin position="1"/>
        <end position="14"/>
    </location>
</feature>
<evidence type="ECO:0000259" key="2">
    <source>
        <dbReference type="PROSITE" id="PS00028"/>
    </source>
</evidence>
<accession>A0A2J6RT58</accession>
<keyword evidence="4" id="KW-1185">Reference proteome</keyword>
<dbReference type="PROSITE" id="PS00028">
    <property type="entry name" value="ZINC_FINGER_C2H2_1"/>
    <property type="match status" value="1"/>
</dbReference>
<dbReference type="EMBL" id="KZ613944">
    <property type="protein sequence ID" value="PMD41694.1"/>
    <property type="molecule type" value="Genomic_DNA"/>
</dbReference>
<dbReference type="InterPro" id="IPR013087">
    <property type="entry name" value="Znf_C2H2_type"/>
</dbReference>
<reference evidence="3 4" key="1">
    <citation type="submission" date="2016-04" db="EMBL/GenBank/DDBJ databases">
        <title>A degradative enzymes factory behind the ericoid mycorrhizal symbiosis.</title>
        <authorList>
            <consortium name="DOE Joint Genome Institute"/>
            <person name="Martino E."/>
            <person name="Morin E."/>
            <person name="Grelet G."/>
            <person name="Kuo A."/>
            <person name="Kohler A."/>
            <person name="Daghino S."/>
            <person name="Barry K."/>
            <person name="Choi C."/>
            <person name="Cichocki N."/>
            <person name="Clum A."/>
            <person name="Copeland A."/>
            <person name="Hainaut M."/>
            <person name="Haridas S."/>
            <person name="Labutti K."/>
            <person name="Lindquist E."/>
            <person name="Lipzen A."/>
            <person name="Khouja H.-R."/>
            <person name="Murat C."/>
            <person name="Ohm R."/>
            <person name="Olson A."/>
            <person name="Spatafora J."/>
            <person name="Veneault-Fourrey C."/>
            <person name="Henrissat B."/>
            <person name="Grigoriev I."/>
            <person name="Martin F."/>
            <person name="Perotto S."/>
        </authorList>
    </citation>
    <scope>NUCLEOTIDE SEQUENCE [LARGE SCALE GENOMIC DNA]</scope>
    <source>
        <strain evidence="3 4">F</strain>
    </source>
</reference>
<dbReference type="STRING" id="1149755.A0A2J6RT58"/>
<protein>
    <recommendedName>
        <fullName evidence="2">C2H2-type domain-containing protein</fullName>
    </recommendedName>
</protein>
<dbReference type="OrthoDB" id="7295497at2759"/>
<name>A0A2J6RT58_HYAVF</name>
<evidence type="ECO:0000256" key="1">
    <source>
        <dbReference type="SAM" id="MobiDB-lite"/>
    </source>
</evidence>
<feature type="domain" description="C2H2-type" evidence="2">
    <location>
        <begin position="338"/>
        <end position="361"/>
    </location>
</feature>
<evidence type="ECO:0000313" key="4">
    <source>
        <dbReference type="Proteomes" id="UP000235786"/>
    </source>
</evidence>
<gene>
    <name evidence="3" type="ORF">L207DRAFT_528299</name>
</gene>
<feature type="region of interest" description="Disordered" evidence="1">
    <location>
        <begin position="1"/>
        <end position="30"/>
    </location>
</feature>
<dbReference type="Proteomes" id="UP000235786">
    <property type="component" value="Unassembled WGS sequence"/>
</dbReference>
<dbReference type="AlphaFoldDB" id="A0A2J6RT58"/>
<sequence>MHDSANQMDTSPSPACSMLPDPDEGFGGAGIGSRPLPFAVGRVPVRGLVATEYQGFTDAFNHSPAPYFSGGTHFPTPALGNIATESSVATSSTGLYQARGNSLDAPWSQFQDNSFRIQDQHVVSPYARQPLGLGHHVNDSQLQGCNNDGYAQNQEGYSASVFDFTTGYQNQPDFIENQALTAGLNHQAQFLGGQTNPFGINVYENPCVESPALYRPTSTNAVYPSQTYSDATFPDFNAAHPSLCGPPASSLNLSGSAFSGHTMQLPMYPEGSLLANPTFPGQASFSDEYLPNAYQSMQYPTPDLHGSLVLPNSTLPTVSASPMQDALPSTDQYPSIQCTQPTCTATFKREADRIRHHAAVHGTNHGLHLCSIPGCVKAQGRGYSRADKVTEHLWKKHGDLGYVKRVN</sequence>